<evidence type="ECO:0000259" key="4">
    <source>
        <dbReference type="Pfam" id="PF17137"/>
    </source>
</evidence>
<keyword evidence="7" id="KW-1185">Reference proteome</keyword>
<dbReference type="GO" id="GO:0005975">
    <property type="term" value="P:carbohydrate metabolic process"/>
    <property type="evidence" value="ECO:0007669"/>
    <property type="project" value="InterPro"/>
</dbReference>
<feature type="domain" description="Glycosyl hydrolase family 31 C-terminal" evidence="5">
    <location>
        <begin position="536"/>
        <end position="629"/>
    </location>
</feature>
<dbReference type="InterPro" id="IPR051816">
    <property type="entry name" value="Glycosyl_Hydrolase_31"/>
</dbReference>
<dbReference type="CDD" id="cd06595">
    <property type="entry name" value="GH31_u1"/>
    <property type="match status" value="1"/>
</dbReference>
<dbReference type="InterPro" id="IPR000322">
    <property type="entry name" value="Glyco_hydro_31_TIM"/>
</dbReference>
<dbReference type="RefSeq" id="WP_308451586.1">
    <property type="nucleotide sequence ID" value="NZ_JAJEPU010000028.1"/>
</dbReference>
<comment type="similarity">
    <text evidence="1 2">Belongs to the glycosyl hydrolase 31 family.</text>
</comment>
<organism evidence="6 7">
    <name type="scientific">Brotaphodocola catenula</name>
    <dbReference type="NCBI Taxonomy" id="2885361"/>
    <lineage>
        <taxon>Bacteria</taxon>
        <taxon>Bacillati</taxon>
        <taxon>Bacillota</taxon>
        <taxon>Clostridia</taxon>
        <taxon>Lachnospirales</taxon>
        <taxon>Lachnospiraceae</taxon>
        <taxon>Brotaphodocola</taxon>
    </lineage>
</organism>
<dbReference type="PANTHER" id="PTHR43863:SF2">
    <property type="entry name" value="MALTASE-GLUCOAMYLASE"/>
    <property type="match status" value="1"/>
</dbReference>
<dbReference type="InterPro" id="IPR017853">
    <property type="entry name" value="GH"/>
</dbReference>
<evidence type="ECO:0000256" key="2">
    <source>
        <dbReference type="RuleBase" id="RU361185"/>
    </source>
</evidence>
<sequence>MEKQFCLKLNGKCRPESVVQGDKYRFTVLTSQMLRMEYSETGEFEDRPTQIVWNRDFETPKFTVRDQENCLEIDTEYFHLVYDKKEFSPNHLYIDVKYAFTNYGGRWYYGRTDYGDPAREHNLKGTARTLDRCDGEWYVGSGPLERMRTTGGKTNREDGDVDLGMGLCDTSGRTFFDDSESLIMEEDGWVTPRKKGCVDVYFLGYGRDYFHAIHDFYRLSGAVPMLPKYVLGNWWSRYWKYTEETYRELLERFEREHVPFSVVVMDMDWHLVDIPEKFGKGWTGYTWNNECFPDPEGFMAWLHEHGYRVTLNLHPADGVRAFEEAYPEMAKAMGVDPESEYPVRFDFTNQEFIRAYFHFLHHPNEENGVDFWWMDWQQGKISAVEGMDPIWMLNHYHHFDLTRTGKRGVMLSRYSGLGSHRYPIGFSGDTHVTWNALQYQPYFTATASNVGYTWWSHDIGGHMNGIKDNELYVRWIQFGVFSPINRLHSNSNPFCGKEPWRYPKPYDDLARESLRLRHRLLPYIYTMNAQCHEKMVPVVVPAYYYYPMEEGSYVCRNEYFFGTELLVQPMVHPTDHETGYTTEKSWIPAGNWYDFDNGAVRHGGPKGHYTTISRPIDRQGVLAKAGAIVPMAPDTGDNCIDNPETLEILVFPGQDNTYTLFEDGGEGFDYENGVCLRTEISLSWKDEAVTLEVRPSGDLSVVPKKRRYVLRLRGFAKIELTASSEAMESEYDSETRTLTLTTELLEAGRSVSVTLPGADDCTAKESRERLNERVFEFLDQVQGSIVKKKNVYQYFAGDYTKEEILASLTGLELPESWKAVLTEMLIG</sequence>
<evidence type="ECO:0000259" key="5">
    <source>
        <dbReference type="Pfam" id="PF21365"/>
    </source>
</evidence>
<feature type="domain" description="Glycoside hydrolase family 31 TIM barrel" evidence="3">
    <location>
        <begin position="224"/>
        <end position="527"/>
    </location>
</feature>
<dbReference type="Gene3D" id="3.20.20.80">
    <property type="entry name" value="Glycosidases"/>
    <property type="match status" value="1"/>
</dbReference>
<proteinExistence type="inferred from homology"/>
<dbReference type="EMBL" id="JAJEPU010000028">
    <property type="protein sequence ID" value="MCC2165223.1"/>
    <property type="molecule type" value="Genomic_DNA"/>
</dbReference>
<accession>A0AAE3AP21</accession>
<dbReference type="InterPro" id="IPR048395">
    <property type="entry name" value="Glyco_hydro_31_C"/>
</dbReference>
<keyword evidence="2 6" id="KW-0378">Hydrolase</keyword>
<dbReference type="SUPFAM" id="SSF51445">
    <property type="entry name" value="(Trans)glycosidases"/>
    <property type="match status" value="1"/>
</dbReference>
<dbReference type="InterPro" id="IPR013780">
    <property type="entry name" value="Glyco_hydro_b"/>
</dbReference>
<dbReference type="Pfam" id="PF21365">
    <property type="entry name" value="Glyco_hydro_31_3rd"/>
    <property type="match status" value="1"/>
</dbReference>
<dbReference type="AlphaFoldDB" id="A0AAE3AP21"/>
<dbReference type="Gene3D" id="2.60.40.1180">
    <property type="entry name" value="Golgi alpha-mannosidase II"/>
    <property type="match status" value="1"/>
</dbReference>
<dbReference type="PANTHER" id="PTHR43863">
    <property type="entry name" value="HYDROLASE, PUTATIVE (AFU_ORTHOLOGUE AFUA_1G03140)-RELATED"/>
    <property type="match status" value="1"/>
</dbReference>
<feature type="domain" description="DUF5110" evidence="4">
    <location>
        <begin position="645"/>
        <end position="714"/>
    </location>
</feature>
<dbReference type="InterPro" id="IPR033403">
    <property type="entry name" value="DUF5110"/>
</dbReference>
<keyword evidence="2" id="KW-0326">Glycosidase</keyword>
<dbReference type="Proteomes" id="UP001198962">
    <property type="component" value="Unassembled WGS sequence"/>
</dbReference>
<reference evidence="6" key="1">
    <citation type="submission" date="2021-10" db="EMBL/GenBank/DDBJ databases">
        <title>Anaerobic single-cell dispensing facilitates the cultivation of human gut bacteria.</title>
        <authorList>
            <person name="Afrizal A."/>
        </authorList>
    </citation>
    <scope>NUCLEOTIDE SEQUENCE</scope>
    <source>
        <strain evidence="6">CLA-AA-H274</strain>
    </source>
</reference>
<evidence type="ECO:0000259" key="3">
    <source>
        <dbReference type="Pfam" id="PF01055"/>
    </source>
</evidence>
<dbReference type="Gene3D" id="2.60.40.1760">
    <property type="entry name" value="glycosyl hydrolase (family 31)"/>
    <property type="match status" value="1"/>
</dbReference>
<dbReference type="GO" id="GO:0004553">
    <property type="term" value="F:hydrolase activity, hydrolyzing O-glycosyl compounds"/>
    <property type="evidence" value="ECO:0007669"/>
    <property type="project" value="InterPro"/>
</dbReference>
<dbReference type="Pfam" id="PF01055">
    <property type="entry name" value="Glyco_hydro_31_2nd"/>
    <property type="match status" value="1"/>
</dbReference>
<gene>
    <name evidence="6" type="ORF">LKD32_10105</name>
</gene>
<dbReference type="Pfam" id="PF17137">
    <property type="entry name" value="DUF5110"/>
    <property type="match status" value="1"/>
</dbReference>
<protein>
    <submittedName>
        <fullName evidence="6">Glycoside hydrolase family 31 protein</fullName>
    </submittedName>
</protein>
<evidence type="ECO:0000313" key="6">
    <source>
        <dbReference type="EMBL" id="MCC2165223.1"/>
    </source>
</evidence>
<name>A0AAE3AP21_9FIRM</name>
<dbReference type="SUPFAM" id="SSF51011">
    <property type="entry name" value="Glycosyl hydrolase domain"/>
    <property type="match status" value="1"/>
</dbReference>
<evidence type="ECO:0000256" key="1">
    <source>
        <dbReference type="ARBA" id="ARBA00007806"/>
    </source>
</evidence>
<evidence type="ECO:0000313" key="7">
    <source>
        <dbReference type="Proteomes" id="UP001198962"/>
    </source>
</evidence>
<comment type="caution">
    <text evidence="6">The sequence shown here is derived from an EMBL/GenBank/DDBJ whole genome shotgun (WGS) entry which is preliminary data.</text>
</comment>